<dbReference type="PROSITE" id="PS51257">
    <property type="entry name" value="PROKAR_LIPOPROTEIN"/>
    <property type="match status" value="1"/>
</dbReference>
<accession>A0ABP6BTQ4</accession>
<evidence type="ECO:0000256" key="1">
    <source>
        <dbReference type="SAM" id="SignalP"/>
    </source>
</evidence>
<gene>
    <name evidence="2" type="ORF">GCM10009862_26260</name>
</gene>
<name>A0ABP6BTQ4_9MICO</name>
<protein>
    <recommendedName>
        <fullName evidence="4">Secreted protein</fullName>
    </recommendedName>
</protein>
<dbReference type="EMBL" id="BAAARI010000017">
    <property type="protein sequence ID" value="GAA2585975.1"/>
    <property type="molecule type" value="Genomic_DNA"/>
</dbReference>
<keyword evidence="1" id="KW-0732">Signal</keyword>
<comment type="caution">
    <text evidence="2">The sequence shown here is derived from an EMBL/GenBank/DDBJ whole genome shotgun (WGS) entry which is preliminary data.</text>
</comment>
<evidence type="ECO:0000313" key="3">
    <source>
        <dbReference type="Proteomes" id="UP001500274"/>
    </source>
</evidence>
<dbReference type="Proteomes" id="UP001500274">
    <property type="component" value="Unassembled WGS sequence"/>
</dbReference>
<proteinExistence type="predicted"/>
<evidence type="ECO:0008006" key="4">
    <source>
        <dbReference type="Google" id="ProtNLM"/>
    </source>
</evidence>
<reference evidence="3" key="1">
    <citation type="journal article" date="2019" name="Int. J. Syst. Evol. Microbiol.">
        <title>The Global Catalogue of Microorganisms (GCM) 10K type strain sequencing project: providing services to taxonomists for standard genome sequencing and annotation.</title>
        <authorList>
            <consortium name="The Broad Institute Genomics Platform"/>
            <consortium name="The Broad Institute Genome Sequencing Center for Infectious Disease"/>
            <person name="Wu L."/>
            <person name="Ma J."/>
        </authorList>
    </citation>
    <scope>NUCLEOTIDE SEQUENCE [LARGE SCALE GENOMIC DNA]</scope>
    <source>
        <strain evidence="3">JCM 16365</strain>
    </source>
</reference>
<organism evidence="2 3">
    <name type="scientific">Microbacterium binotii</name>
    <dbReference type="NCBI Taxonomy" id="462710"/>
    <lineage>
        <taxon>Bacteria</taxon>
        <taxon>Bacillati</taxon>
        <taxon>Actinomycetota</taxon>
        <taxon>Actinomycetes</taxon>
        <taxon>Micrococcales</taxon>
        <taxon>Microbacteriaceae</taxon>
        <taxon>Microbacterium</taxon>
    </lineage>
</organism>
<keyword evidence="3" id="KW-1185">Reference proteome</keyword>
<feature type="signal peptide" evidence="1">
    <location>
        <begin position="1"/>
        <end position="21"/>
    </location>
</feature>
<dbReference type="RefSeq" id="WP_344230203.1">
    <property type="nucleotide sequence ID" value="NZ_BAAARI010000017.1"/>
</dbReference>
<evidence type="ECO:0000313" key="2">
    <source>
        <dbReference type="EMBL" id="GAA2585975.1"/>
    </source>
</evidence>
<sequence length="138" mass="14520">MTPRRRLLTPISLLAAALALAGCTSVGSYTDLESTETRALPDAVTEDARANLDLDSMRWVGQYEGTDVWLARGSKAGEICIFTYPGDGAWASVCGGEGGELGVSGPDQRVYMVVPDGGDSPEGSIAVSHNVYVRPLQS</sequence>
<feature type="chain" id="PRO_5045706807" description="Secreted protein" evidence="1">
    <location>
        <begin position="22"/>
        <end position="138"/>
    </location>
</feature>